<dbReference type="AlphaFoldDB" id="A0A9N8F279"/>
<organism evidence="2 3">
    <name type="scientific">Seminavis robusta</name>
    <dbReference type="NCBI Taxonomy" id="568900"/>
    <lineage>
        <taxon>Eukaryota</taxon>
        <taxon>Sar</taxon>
        <taxon>Stramenopiles</taxon>
        <taxon>Ochrophyta</taxon>
        <taxon>Bacillariophyta</taxon>
        <taxon>Bacillariophyceae</taxon>
        <taxon>Bacillariophycidae</taxon>
        <taxon>Naviculales</taxon>
        <taxon>Naviculaceae</taxon>
        <taxon>Seminavis</taxon>
    </lineage>
</organism>
<evidence type="ECO:0000259" key="1">
    <source>
        <dbReference type="Pfam" id="PF20710"/>
    </source>
</evidence>
<evidence type="ECO:0000313" key="3">
    <source>
        <dbReference type="Proteomes" id="UP001153069"/>
    </source>
</evidence>
<name>A0A9N8F279_9STRA</name>
<reference evidence="2" key="1">
    <citation type="submission" date="2020-06" db="EMBL/GenBank/DDBJ databases">
        <authorList>
            <consortium name="Plant Systems Biology data submission"/>
        </authorList>
    </citation>
    <scope>NUCLEOTIDE SEQUENCE</scope>
    <source>
        <strain evidence="2">D6</strain>
    </source>
</reference>
<proteinExistence type="predicted"/>
<keyword evidence="3" id="KW-1185">Reference proteome</keyword>
<dbReference type="Pfam" id="PF20710">
    <property type="entry name" value="DUF6824"/>
    <property type="match status" value="1"/>
</dbReference>
<dbReference type="EMBL" id="CAICTM010002670">
    <property type="protein sequence ID" value="CAB9529921.1"/>
    <property type="molecule type" value="Genomic_DNA"/>
</dbReference>
<dbReference type="Proteomes" id="UP001153069">
    <property type="component" value="Unassembled WGS sequence"/>
</dbReference>
<protein>
    <submittedName>
        <fullName evidence="2">Nitrilase family, member 2</fullName>
    </submittedName>
</protein>
<comment type="caution">
    <text evidence="2">The sequence shown here is derived from an EMBL/GenBank/DDBJ whole genome shotgun (WGS) entry which is preliminary data.</text>
</comment>
<evidence type="ECO:0000313" key="2">
    <source>
        <dbReference type="EMBL" id="CAB9529921.1"/>
    </source>
</evidence>
<accession>A0A9N8F279</accession>
<feature type="domain" description="DUF6824" evidence="1">
    <location>
        <begin position="27"/>
        <end position="112"/>
    </location>
</feature>
<dbReference type="InterPro" id="IPR049227">
    <property type="entry name" value="DUF6824"/>
</dbReference>
<gene>
    <name evidence="2" type="ORF">SEMRO_2672_G334320.1</name>
</gene>
<sequence length="337" mass="37543">MHYMKRPRESEEPKLLPLDFLVGPNMVMIGRGRRCLQNEGNRKFRAMVKAELQAYSVGRKAKKSSIIKRILREIRNNCADGIGFIKQDAMTGRYYTATTTAAKVTIAQAFRDALNDTIGYKSSKQHKQFKRDVARGKIDPDCIVTKADEIGVCSSCKEELQPGTGGVLGSPTHDASPKPVSAEPSLHFWKDDMGPIVEACEGDFPVWPAESEDLSEAIPLIHDKGVTLNETLEPELEPMPPLKKKDVDPFEPLPLDEALTALSGALRGTRHQFECDHWEHSYNPPRVALVTDDDDEDDHEMVAWASEFVSCPLCSLVQGRGDFEELPIADIRKELVG</sequence>